<dbReference type="EMBL" id="MWAK01000249">
    <property type="protein sequence ID" value="OPZ90565.1"/>
    <property type="molecule type" value="Genomic_DNA"/>
</dbReference>
<protein>
    <recommendedName>
        <fullName evidence="3">Fimbrial assembly protein (PilN)</fullName>
    </recommendedName>
</protein>
<evidence type="ECO:0008006" key="3">
    <source>
        <dbReference type="Google" id="ProtNLM"/>
    </source>
</evidence>
<organism evidence="2">
    <name type="scientific">candidate division TA06 bacterium ADurb.Bin417</name>
    <dbReference type="NCBI Taxonomy" id="1852828"/>
    <lineage>
        <taxon>Bacteria</taxon>
        <taxon>Bacteria division TA06</taxon>
    </lineage>
</organism>
<keyword evidence="1" id="KW-0812">Transmembrane</keyword>
<dbReference type="PANTHER" id="PTHR40278">
    <property type="entry name" value="DNA UTILIZATION PROTEIN HOFN"/>
    <property type="match status" value="1"/>
</dbReference>
<accession>A0A1V5MBR1</accession>
<reference evidence="2" key="1">
    <citation type="submission" date="2017-02" db="EMBL/GenBank/DDBJ databases">
        <title>Delving into the versatile metabolic prowess of the omnipresent phylum Bacteroidetes.</title>
        <authorList>
            <person name="Nobu M.K."/>
            <person name="Mei R."/>
            <person name="Narihiro T."/>
            <person name="Kuroda K."/>
            <person name="Liu W.-T."/>
        </authorList>
    </citation>
    <scope>NUCLEOTIDE SEQUENCE</scope>
    <source>
        <strain evidence="2">ADurb.Bin417</strain>
    </source>
</reference>
<dbReference type="InterPro" id="IPR052534">
    <property type="entry name" value="Extracell_DNA_Util/SecSys_Comp"/>
</dbReference>
<name>A0A1V5MBR1_UNCT6</name>
<dbReference type="AlphaFoldDB" id="A0A1V5MBR1"/>
<dbReference type="Pfam" id="PF05137">
    <property type="entry name" value="PilN"/>
    <property type="match status" value="1"/>
</dbReference>
<sequence>MPSITVPYRLDFLSPDYLRLKESRRNQVFVYLSSLLAIVLAFTPSYFLFMETKVKQSVIEQLNTDLQTYEQYLPRKEDLEREIVDLKGRYESLNNTLNARYLWLSRLIAIGRVLPSEEIYLTRFMPNGDIIELDGDIVSRELSTGFKNIRQFILNLNALPNFQNATVVSLERNQQGILVFKVTVQLKAG</sequence>
<evidence type="ECO:0000313" key="2">
    <source>
        <dbReference type="EMBL" id="OPZ90565.1"/>
    </source>
</evidence>
<gene>
    <name evidence="2" type="ORF">BWY73_01292</name>
</gene>
<dbReference type="PANTHER" id="PTHR40278:SF1">
    <property type="entry name" value="DNA UTILIZATION PROTEIN HOFN"/>
    <property type="match status" value="1"/>
</dbReference>
<keyword evidence="1" id="KW-0472">Membrane</keyword>
<keyword evidence="1" id="KW-1133">Transmembrane helix</keyword>
<proteinExistence type="predicted"/>
<feature type="transmembrane region" description="Helical" evidence="1">
    <location>
        <begin position="28"/>
        <end position="49"/>
    </location>
</feature>
<dbReference type="InterPro" id="IPR007813">
    <property type="entry name" value="PilN"/>
</dbReference>
<comment type="caution">
    <text evidence="2">The sequence shown here is derived from an EMBL/GenBank/DDBJ whole genome shotgun (WGS) entry which is preliminary data.</text>
</comment>
<dbReference type="Proteomes" id="UP000485484">
    <property type="component" value="Unassembled WGS sequence"/>
</dbReference>
<evidence type="ECO:0000256" key="1">
    <source>
        <dbReference type="SAM" id="Phobius"/>
    </source>
</evidence>